<evidence type="ECO:0000313" key="3">
    <source>
        <dbReference type="EMBL" id="NYF41429.1"/>
    </source>
</evidence>
<evidence type="ECO:0000313" key="4">
    <source>
        <dbReference type="Proteomes" id="UP000576393"/>
    </source>
</evidence>
<dbReference type="SUPFAM" id="SSF56176">
    <property type="entry name" value="FAD-binding/transporter-associated domain-like"/>
    <property type="match status" value="1"/>
</dbReference>
<dbReference type="GO" id="GO:0043885">
    <property type="term" value="F:anaerobic carbon-monoxide dehydrogenase activity"/>
    <property type="evidence" value="ECO:0007669"/>
    <property type="project" value="UniProtKB-EC"/>
</dbReference>
<comment type="caution">
    <text evidence="3">The sequence shown here is derived from an EMBL/GenBank/DDBJ whole genome shotgun (WGS) entry which is preliminary data.</text>
</comment>
<accession>A0A852UYW8</accession>
<dbReference type="InterPro" id="IPR051312">
    <property type="entry name" value="Diverse_Substr_Oxidored"/>
</dbReference>
<dbReference type="Gene3D" id="3.30.43.10">
    <property type="entry name" value="Uridine Diphospho-n-acetylenolpyruvylglucosamine Reductase, domain 2"/>
    <property type="match status" value="1"/>
</dbReference>
<proteinExistence type="predicted"/>
<dbReference type="PANTHER" id="PTHR42659">
    <property type="entry name" value="XANTHINE DEHYDROGENASE SUBUNIT C-RELATED"/>
    <property type="match status" value="1"/>
</dbReference>
<dbReference type="EC" id="1.2.7.4" evidence="3"/>
<dbReference type="InterPro" id="IPR016166">
    <property type="entry name" value="FAD-bd_PCMH"/>
</dbReference>
<dbReference type="InterPro" id="IPR005107">
    <property type="entry name" value="CO_DH_flav_C"/>
</dbReference>
<dbReference type="Gene3D" id="3.30.390.50">
    <property type="entry name" value="CO dehydrogenase flavoprotein, C-terminal domain"/>
    <property type="match status" value="1"/>
</dbReference>
<dbReference type="GO" id="GO:0071949">
    <property type="term" value="F:FAD binding"/>
    <property type="evidence" value="ECO:0007669"/>
    <property type="project" value="InterPro"/>
</dbReference>
<gene>
    <name evidence="3" type="ORF">HDA43_003588</name>
</gene>
<dbReference type="SUPFAM" id="SSF55447">
    <property type="entry name" value="CO dehydrogenase flavoprotein C-terminal domain-like"/>
    <property type="match status" value="1"/>
</dbReference>
<keyword evidence="4" id="KW-1185">Reference proteome</keyword>
<feature type="domain" description="FAD-binding PCMH-type" evidence="2">
    <location>
        <begin position="1"/>
        <end position="172"/>
    </location>
</feature>
<dbReference type="Proteomes" id="UP000576393">
    <property type="component" value="Unassembled WGS sequence"/>
</dbReference>
<dbReference type="InterPro" id="IPR016167">
    <property type="entry name" value="FAD-bd_PCMH_sub1"/>
</dbReference>
<sequence length="275" mass="28010">MELLDYTAPATLDEALEALRATPGARPMGGGHRLILDMKRRARRIPLLVDLGRLDELRGVRRGPDGGLEIGSTTTIADLVADPLVRGSHAGGLLADAAAAMPDAQVRNRATVGGAVVAGADVAAALIALEAGLHLRSGGARSRRVSVERLLAGEGPAGDEVIVAVEIPATTAQGAYERLAEPAALSSLCGVAVGVTFRPGGAVGACRVAVCGGPGPARRVPALEDAAAAAPGNGAEPRLDGVFESDDVASGEYRAHLARVLTRRAVTRARDRDPA</sequence>
<dbReference type="InterPro" id="IPR016169">
    <property type="entry name" value="FAD-bd_PCMH_sub2"/>
</dbReference>
<dbReference type="InterPro" id="IPR036318">
    <property type="entry name" value="FAD-bd_PCMH-like_sf"/>
</dbReference>
<dbReference type="RefSeq" id="WP_179822224.1">
    <property type="nucleotide sequence ID" value="NZ_CP192034.1"/>
</dbReference>
<dbReference type="InterPro" id="IPR002346">
    <property type="entry name" value="Mopterin_DH_FAD-bd"/>
</dbReference>
<dbReference type="PANTHER" id="PTHR42659:SF9">
    <property type="entry name" value="XANTHINE DEHYDROGENASE FAD-BINDING SUBUNIT XDHB-RELATED"/>
    <property type="match status" value="1"/>
</dbReference>
<organism evidence="3 4">
    <name type="scientific">Streptosporangium sandarakinum</name>
    <dbReference type="NCBI Taxonomy" id="1260955"/>
    <lineage>
        <taxon>Bacteria</taxon>
        <taxon>Bacillati</taxon>
        <taxon>Actinomycetota</taxon>
        <taxon>Actinomycetes</taxon>
        <taxon>Streptosporangiales</taxon>
        <taxon>Streptosporangiaceae</taxon>
        <taxon>Streptosporangium</taxon>
    </lineage>
</organism>
<keyword evidence="1 3" id="KW-0560">Oxidoreductase</keyword>
<evidence type="ECO:0000259" key="2">
    <source>
        <dbReference type="PROSITE" id="PS51387"/>
    </source>
</evidence>
<evidence type="ECO:0000256" key="1">
    <source>
        <dbReference type="ARBA" id="ARBA00023002"/>
    </source>
</evidence>
<dbReference type="Pfam" id="PF00941">
    <property type="entry name" value="FAD_binding_5"/>
    <property type="match status" value="1"/>
</dbReference>
<dbReference type="Gene3D" id="3.30.465.10">
    <property type="match status" value="1"/>
</dbReference>
<dbReference type="PROSITE" id="PS51387">
    <property type="entry name" value="FAD_PCMH"/>
    <property type="match status" value="1"/>
</dbReference>
<reference evidence="3 4" key="1">
    <citation type="submission" date="2020-07" db="EMBL/GenBank/DDBJ databases">
        <title>Sequencing the genomes of 1000 actinobacteria strains.</title>
        <authorList>
            <person name="Klenk H.-P."/>
        </authorList>
    </citation>
    <scope>NUCLEOTIDE SEQUENCE [LARGE SCALE GENOMIC DNA]</scope>
    <source>
        <strain evidence="3 4">DSM 45763</strain>
    </source>
</reference>
<dbReference type="SMART" id="SM01092">
    <property type="entry name" value="CO_deh_flav_C"/>
    <property type="match status" value="1"/>
</dbReference>
<protein>
    <submittedName>
        <fullName evidence="3">Carbon-monoxide dehydrogenase medium subunit</fullName>
        <ecNumber evidence="3">1.2.7.4</ecNumber>
    </submittedName>
</protein>
<dbReference type="InterPro" id="IPR036683">
    <property type="entry name" value="CO_DH_flav_C_dom_sf"/>
</dbReference>
<dbReference type="EMBL" id="JACCCO010000001">
    <property type="protein sequence ID" value="NYF41429.1"/>
    <property type="molecule type" value="Genomic_DNA"/>
</dbReference>
<dbReference type="AlphaFoldDB" id="A0A852UYW8"/>
<name>A0A852UYW8_9ACTN</name>